<dbReference type="Proteomes" id="UP000824037">
    <property type="component" value="Unassembled WGS sequence"/>
</dbReference>
<dbReference type="InterPro" id="IPR001647">
    <property type="entry name" value="HTH_TetR"/>
</dbReference>
<dbReference type="EMBL" id="DXBY01000218">
    <property type="protein sequence ID" value="HIZ36619.1"/>
    <property type="molecule type" value="Genomic_DNA"/>
</dbReference>
<keyword evidence="4" id="KW-0804">Transcription</keyword>
<dbReference type="InterPro" id="IPR009057">
    <property type="entry name" value="Homeodomain-like_sf"/>
</dbReference>
<dbReference type="SUPFAM" id="SSF46689">
    <property type="entry name" value="Homeodomain-like"/>
    <property type="match status" value="1"/>
</dbReference>
<evidence type="ECO:0000259" key="6">
    <source>
        <dbReference type="PROSITE" id="PS50977"/>
    </source>
</evidence>
<dbReference type="AlphaFoldDB" id="A0A9D2EFB2"/>
<feature type="DNA-binding region" description="H-T-H motif" evidence="5">
    <location>
        <begin position="31"/>
        <end position="50"/>
    </location>
</feature>
<sequence length="215" mass="23018">MPKVIDPDQRKDAIADALFDVLREGGLEAVTLGSVAARAGLAIGSVRHFLGSRDAMVSFAFATMAARTYQRVAARAEAVLAELDDGAPEAAERRLIATADVLCELLPLDEARLGEAIVWVEFEAAARTRHHLAETSKHAAEQTTRLIETILTAAADHGRLTPGADLPTETARLSALIDGLTLRTALHPDHFDPDLARQVVITHLRSLSATTAETC</sequence>
<evidence type="ECO:0000256" key="2">
    <source>
        <dbReference type="ARBA" id="ARBA00023015"/>
    </source>
</evidence>
<evidence type="ECO:0000256" key="5">
    <source>
        <dbReference type="PROSITE-ProRule" id="PRU00335"/>
    </source>
</evidence>
<evidence type="ECO:0000256" key="3">
    <source>
        <dbReference type="ARBA" id="ARBA00023125"/>
    </source>
</evidence>
<evidence type="ECO:0000313" key="8">
    <source>
        <dbReference type="Proteomes" id="UP000824037"/>
    </source>
</evidence>
<evidence type="ECO:0000256" key="1">
    <source>
        <dbReference type="ARBA" id="ARBA00022491"/>
    </source>
</evidence>
<dbReference type="PROSITE" id="PS50977">
    <property type="entry name" value="HTH_TETR_2"/>
    <property type="match status" value="1"/>
</dbReference>
<dbReference type="GO" id="GO:0003677">
    <property type="term" value="F:DNA binding"/>
    <property type="evidence" value="ECO:0007669"/>
    <property type="project" value="UniProtKB-UniRule"/>
</dbReference>
<organism evidence="7 8">
    <name type="scientific">Candidatus Ruania gallistercoris</name>
    <dbReference type="NCBI Taxonomy" id="2838746"/>
    <lineage>
        <taxon>Bacteria</taxon>
        <taxon>Bacillati</taxon>
        <taxon>Actinomycetota</taxon>
        <taxon>Actinomycetes</taxon>
        <taxon>Micrococcales</taxon>
        <taxon>Ruaniaceae</taxon>
        <taxon>Ruania</taxon>
    </lineage>
</organism>
<comment type="caution">
    <text evidence="7">The sequence shown here is derived from an EMBL/GenBank/DDBJ whole genome shotgun (WGS) entry which is preliminary data.</text>
</comment>
<name>A0A9D2EFB2_9MICO</name>
<keyword evidence="3 5" id="KW-0238">DNA-binding</keyword>
<dbReference type="Pfam" id="PF13977">
    <property type="entry name" value="TetR_C_6"/>
    <property type="match status" value="1"/>
</dbReference>
<keyword evidence="2" id="KW-0805">Transcription regulation</keyword>
<evidence type="ECO:0000256" key="4">
    <source>
        <dbReference type="ARBA" id="ARBA00023163"/>
    </source>
</evidence>
<gene>
    <name evidence="7" type="ORF">H9815_12640</name>
</gene>
<dbReference type="SUPFAM" id="SSF48498">
    <property type="entry name" value="Tetracyclin repressor-like, C-terminal domain"/>
    <property type="match status" value="1"/>
</dbReference>
<feature type="domain" description="HTH tetR-type" evidence="6">
    <location>
        <begin position="8"/>
        <end position="68"/>
    </location>
</feature>
<accession>A0A9D2EFB2</accession>
<proteinExistence type="predicted"/>
<dbReference type="InterPro" id="IPR036271">
    <property type="entry name" value="Tet_transcr_reg_TetR-rel_C_sf"/>
</dbReference>
<reference evidence="7" key="2">
    <citation type="submission" date="2021-04" db="EMBL/GenBank/DDBJ databases">
        <authorList>
            <person name="Gilroy R."/>
        </authorList>
    </citation>
    <scope>NUCLEOTIDE SEQUENCE</scope>
    <source>
        <strain evidence="7">ChiGjej4B4-7305</strain>
    </source>
</reference>
<keyword evidence="1" id="KW-0678">Repressor</keyword>
<reference evidence="7" key="1">
    <citation type="journal article" date="2021" name="PeerJ">
        <title>Extensive microbial diversity within the chicken gut microbiome revealed by metagenomics and culture.</title>
        <authorList>
            <person name="Gilroy R."/>
            <person name="Ravi A."/>
            <person name="Getino M."/>
            <person name="Pursley I."/>
            <person name="Horton D.L."/>
            <person name="Alikhan N.F."/>
            <person name="Baker D."/>
            <person name="Gharbi K."/>
            <person name="Hall N."/>
            <person name="Watson M."/>
            <person name="Adriaenssens E.M."/>
            <person name="Foster-Nyarko E."/>
            <person name="Jarju S."/>
            <person name="Secka A."/>
            <person name="Antonio M."/>
            <person name="Oren A."/>
            <person name="Chaudhuri R.R."/>
            <person name="La Ragione R."/>
            <person name="Hildebrand F."/>
            <person name="Pallen M.J."/>
        </authorList>
    </citation>
    <scope>NUCLEOTIDE SEQUENCE</scope>
    <source>
        <strain evidence="7">ChiGjej4B4-7305</strain>
    </source>
</reference>
<dbReference type="Gene3D" id="1.10.357.10">
    <property type="entry name" value="Tetracycline Repressor, domain 2"/>
    <property type="match status" value="1"/>
</dbReference>
<protein>
    <submittedName>
        <fullName evidence="7">TetR family transcriptional regulator C-terminal domain-containing protein</fullName>
    </submittedName>
</protein>
<evidence type="ECO:0000313" key="7">
    <source>
        <dbReference type="EMBL" id="HIZ36619.1"/>
    </source>
</evidence>
<dbReference type="InterPro" id="IPR039538">
    <property type="entry name" value="BetI_C"/>
</dbReference>